<proteinExistence type="inferred from homology"/>
<dbReference type="RefSeq" id="WP_145350083.1">
    <property type="nucleotide sequence ID" value="NZ_CP036262.1"/>
</dbReference>
<dbReference type="PANTHER" id="PTHR43667">
    <property type="entry name" value="CYCLOPROPANE-FATTY-ACYL-PHOSPHOLIPID SYNTHASE"/>
    <property type="match status" value="1"/>
</dbReference>
<dbReference type="EMBL" id="CP036262">
    <property type="protein sequence ID" value="QDS91901.1"/>
    <property type="molecule type" value="Genomic_DNA"/>
</dbReference>
<keyword evidence="9" id="KW-1185">Reference proteome</keyword>
<dbReference type="GO" id="GO:0008610">
    <property type="term" value="P:lipid biosynthetic process"/>
    <property type="evidence" value="ECO:0007669"/>
    <property type="project" value="InterPro"/>
</dbReference>
<dbReference type="CDD" id="cd02440">
    <property type="entry name" value="AdoMet_MTases"/>
    <property type="match status" value="1"/>
</dbReference>
<evidence type="ECO:0000313" key="8">
    <source>
        <dbReference type="EMBL" id="QDS91901.1"/>
    </source>
</evidence>
<dbReference type="EC" id="2.1.1.79" evidence="8"/>
<evidence type="ECO:0000256" key="4">
    <source>
        <dbReference type="ARBA" id="ARBA00022691"/>
    </source>
</evidence>
<sequence length="452" mass="52286">MFGRDRRSEKQLSAAQHLIEQLAGQLNSRVSVKLWDGRMIPLGENVDPNLHLSISGPGVIGSLVRRPTPENLLKHYARGHIGFHGADLHTFIEALYVRDSRKRSRNIRKSTLFRSLLPFLFESAKNVDVDHEYQGDITGRKREKAENKDFIQFHYDVSNDFYELFLDKEMVYTCGYFTDWDNSLEQAQFDKLDMICRKLQLKPGETFLDIGFGWGSLLCHAAKHYGVKAHGVTLAENQVSYTENKIREQGLERQVTVELKDYADLEGQFDKVASIGMYEHIGIDNLNGFVQRVNSLMPKHGLFMLHGITRPAKETMKKFRRQNAERRLLNKYIFPGGELDHVGHMIQSLECNGFEVADVEGWRNHYMQTCKLWSQRLHERREEAIGFVGEEKYRMWLLYLTGCSLAFKNGGARLYQVLVEKQAKKEPSGMPPTREHLYQDNQHYSANQRRAA</sequence>
<gene>
    <name evidence="8" type="primary">cmaA1</name>
    <name evidence="8" type="ORF">FF011L_06370</name>
</gene>
<evidence type="ECO:0000256" key="6">
    <source>
        <dbReference type="PIRSR" id="PIRSR003085-1"/>
    </source>
</evidence>
<dbReference type="InterPro" id="IPR003333">
    <property type="entry name" value="CMAS"/>
</dbReference>
<evidence type="ECO:0000256" key="1">
    <source>
        <dbReference type="ARBA" id="ARBA00010815"/>
    </source>
</evidence>
<accession>A0A517MAM0</accession>
<feature type="region of interest" description="Disordered" evidence="7">
    <location>
        <begin position="423"/>
        <end position="452"/>
    </location>
</feature>
<dbReference type="GO" id="GO:0032259">
    <property type="term" value="P:methylation"/>
    <property type="evidence" value="ECO:0007669"/>
    <property type="project" value="UniProtKB-KW"/>
</dbReference>
<evidence type="ECO:0000313" key="9">
    <source>
        <dbReference type="Proteomes" id="UP000320672"/>
    </source>
</evidence>
<evidence type="ECO:0000256" key="5">
    <source>
        <dbReference type="ARBA" id="ARBA00023098"/>
    </source>
</evidence>
<dbReference type="Gene3D" id="3.40.50.150">
    <property type="entry name" value="Vaccinia Virus protein VP39"/>
    <property type="match status" value="1"/>
</dbReference>
<evidence type="ECO:0000256" key="7">
    <source>
        <dbReference type="SAM" id="MobiDB-lite"/>
    </source>
</evidence>
<evidence type="ECO:0000256" key="2">
    <source>
        <dbReference type="ARBA" id="ARBA00022603"/>
    </source>
</evidence>
<name>A0A517MAM0_9BACT</name>
<keyword evidence="5" id="KW-0443">Lipid metabolism</keyword>
<dbReference type="KEGG" id="rml:FF011L_06370"/>
<dbReference type="OrthoDB" id="9782855at2"/>
<dbReference type="AlphaFoldDB" id="A0A517MAM0"/>
<dbReference type="GO" id="GO:0008825">
    <property type="term" value="F:cyclopropane-fatty-acyl-phospholipid synthase activity"/>
    <property type="evidence" value="ECO:0007669"/>
    <property type="project" value="UniProtKB-EC"/>
</dbReference>
<keyword evidence="4" id="KW-0949">S-adenosyl-L-methionine</keyword>
<keyword evidence="3 8" id="KW-0808">Transferase</keyword>
<evidence type="ECO:0000256" key="3">
    <source>
        <dbReference type="ARBA" id="ARBA00022679"/>
    </source>
</evidence>
<dbReference type="PIRSF" id="PIRSF003085">
    <property type="entry name" value="CMAS"/>
    <property type="match status" value="1"/>
</dbReference>
<comment type="similarity">
    <text evidence="1">Belongs to the CFA/CMAS family.</text>
</comment>
<dbReference type="Proteomes" id="UP000320672">
    <property type="component" value="Chromosome"/>
</dbReference>
<dbReference type="InterPro" id="IPR029063">
    <property type="entry name" value="SAM-dependent_MTases_sf"/>
</dbReference>
<keyword evidence="2 8" id="KW-0489">Methyltransferase</keyword>
<feature type="active site" evidence="6">
    <location>
        <position position="403"/>
    </location>
</feature>
<organism evidence="8 9">
    <name type="scientific">Roseimaritima multifibrata</name>
    <dbReference type="NCBI Taxonomy" id="1930274"/>
    <lineage>
        <taxon>Bacteria</taxon>
        <taxon>Pseudomonadati</taxon>
        <taxon>Planctomycetota</taxon>
        <taxon>Planctomycetia</taxon>
        <taxon>Pirellulales</taxon>
        <taxon>Pirellulaceae</taxon>
        <taxon>Roseimaritima</taxon>
    </lineage>
</organism>
<feature type="compositionally biased region" description="Polar residues" evidence="7">
    <location>
        <begin position="439"/>
        <end position="452"/>
    </location>
</feature>
<protein>
    <submittedName>
        <fullName evidence="8">Cyclopropane mycolic acid synthase 1</fullName>
        <ecNumber evidence="8">2.1.1.79</ecNumber>
    </submittedName>
</protein>
<reference evidence="8 9" key="1">
    <citation type="submission" date="2019-02" db="EMBL/GenBank/DDBJ databases">
        <title>Deep-cultivation of Planctomycetes and their phenomic and genomic characterization uncovers novel biology.</title>
        <authorList>
            <person name="Wiegand S."/>
            <person name="Jogler M."/>
            <person name="Boedeker C."/>
            <person name="Pinto D."/>
            <person name="Vollmers J."/>
            <person name="Rivas-Marin E."/>
            <person name="Kohn T."/>
            <person name="Peeters S.H."/>
            <person name="Heuer A."/>
            <person name="Rast P."/>
            <person name="Oberbeckmann S."/>
            <person name="Bunk B."/>
            <person name="Jeske O."/>
            <person name="Meyerdierks A."/>
            <person name="Storesund J.E."/>
            <person name="Kallscheuer N."/>
            <person name="Luecker S."/>
            <person name="Lage O.M."/>
            <person name="Pohl T."/>
            <person name="Merkel B.J."/>
            <person name="Hornburger P."/>
            <person name="Mueller R.-W."/>
            <person name="Bruemmer F."/>
            <person name="Labrenz M."/>
            <person name="Spormann A.M."/>
            <person name="Op den Camp H."/>
            <person name="Overmann J."/>
            <person name="Amann R."/>
            <person name="Jetten M.S.M."/>
            <person name="Mascher T."/>
            <person name="Medema M.H."/>
            <person name="Devos D.P."/>
            <person name="Kaster A.-K."/>
            <person name="Ovreas L."/>
            <person name="Rohde M."/>
            <person name="Galperin M.Y."/>
            <person name="Jogler C."/>
        </authorList>
    </citation>
    <scope>NUCLEOTIDE SEQUENCE [LARGE SCALE GENOMIC DNA]</scope>
    <source>
        <strain evidence="8 9">FF011L</strain>
    </source>
</reference>
<dbReference type="InterPro" id="IPR050723">
    <property type="entry name" value="CFA/CMAS"/>
</dbReference>
<dbReference type="Pfam" id="PF02353">
    <property type="entry name" value="CMAS"/>
    <property type="match status" value="1"/>
</dbReference>
<dbReference type="SUPFAM" id="SSF53335">
    <property type="entry name" value="S-adenosyl-L-methionine-dependent methyltransferases"/>
    <property type="match status" value="1"/>
</dbReference>
<dbReference type="PANTHER" id="PTHR43667:SF1">
    <property type="entry name" value="CYCLOPROPANE-FATTY-ACYL-PHOSPHOLIPID SYNTHASE"/>
    <property type="match status" value="1"/>
</dbReference>
<feature type="compositionally biased region" description="Basic and acidic residues" evidence="7">
    <location>
        <begin position="423"/>
        <end position="438"/>
    </location>
</feature>